<evidence type="ECO:0000313" key="1">
    <source>
        <dbReference type="EMBL" id="MFC4059073.1"/>
    </source>
</evidence>
<accession>A0ABV8I4H1</accession>
<sequence>MSAAFALAREGLRVRVLERAREFGAGLQIV</sequence>
<proteinExistence type="predicted"/>
<gene>
    <name evidence="1" type="ORF">ACFOWE_12250</name>
</gene>
<dbReference type="RefSeq" id="WP_377287574.1">
    <property type="nucleotide sequence ID" value="NZ_JBHSBM010000016.1"/>
</dbReference>
<comment type="caution">
    <text evidence="1">The sequence shown here is derived from an EMBL/GenBank/DDBJ whole genome shotgun (WGS) entry which is preliminary data.</text>
</comment>
<reference evidence="2" key="1">
    <citation type="journal article" date="2019" name="Int. J. Syst. Evol. Microbiol.">
        <title>The Global Catalogue of Microorganisms (GCM) 10K type strain sequencing project: providing services to taxonomists for standard genome sequencing and annotation.</title>
        <authorList>
            <consortium name="The Broad Institute Genomics Platform"/>
            <consortium name="The Broad Institute Genome Sequencing Center for Infectious Disease"/>
            <person name="Wu L."/>
            <person name="Ma J."/>
        </authorList>
    </citation>
    <scope>NUCLEOTIDE SEQUENCE [LARGE SCALE GENOMIC DNA]</scope>
    <source>
        <strain evidence="2">TBRC 4489</strain>
    </source>
</reference>
<evidence type="ECO:0000313" key="2">
    <source>
        <dbReference type="Proteomes" id="UP001595850"/>
    </source>
</evidence>
<protein>
    <submittedName>
        <fullName evidence="1">Uncharacterized protein</fullName>
    </submittedName>
</protein>
<name>A0ABV8I4H1_9ACTN</name>
<organism evidence="1 2">
    <name type="scientific">Planomonospora corallina</name>
    <dbReference type="NCBI Taxonomy" id="1806052"/>
    <lineage>
        <taxon>Bacteria</taxon>
        <taxon>Bacillati</taxon>
        <taxon>Actinomycetota</taxon>
        <taxon>Actinomycetes</taxon>
        <taxon>Streptosporangiales</taxon>
        <taxon>Streptosporangiaceae</taxon>
        <taxon>Planomonospora</taxon>
    </lineage>
</organism>
<dbReference type="Proteomes" id="UP001595850">
    <property type="component" value="Unassembled WGS sequence"/>
</dbReference>
<dbReference type="EMBL" id="JBHSBM010000016">
    <property type="protein sequence ID" value="MFC4059073.1"/>
    <property type="molecule type" value="Genomic_DNA"/>
</dbReference>
<keyword evidence="2" id="KW-1185">Reference proteome</keyword>